<dbReference type="AlphaFoldDB" id="A0A7S4AVX8"/>
<evidence type="ECO:0000313" key="2">
    <source>
        <dbReference type="EMBL" id="CAE0728671.1"/>
    </source>
</evidence>
<name>A0A7S4AVX8_9STRA</name>
<accession>A0A7S4AVX8</accession>
<sequence>MGRSQVLYNRTKGRNTSRGGRGGRGRNDEGGTDNGGRGRIDRSNRDGWKQQQSKAASRIYSDNNEKDYENEYELLLAGRNTFLSSKNRAFSTREEEQDQGPFGTGAFSGGASICIPSMAATLSTLSISQRLRMPLHVVVSAFPSRFPEEQEQEEDNKDEYERERQASPSTDVATIEEVVDNHLLNLESWLDNECDDTQQPRSTRIGSSPIVVDGSDLQSQTSDARINKGYDDSLLVNMNSNSNDKMKNDNEQEAIVEETKEDSGDDDELDDWLDSVIE</sequence>
<protein>
    <submittedName>
        <fullName evidence="2">Uncharacterized protein</fullName>
    </submittedName>
</protein>
<evidence type="ECO:0000256" key="1">
    <source>
        <dbReference type="SAM" id="MobiDB-lite"/>
    </source>
</evidence>
<proteinExistence type="predicted"/>
<feature type="compositionally biased region" description="Polar residues" evidence="1">
    <location>
        <begin position="197"/>
        <end position="206"/>
    </location>
</feature>
<gene>
    <name evidence="2" type="ORF">PAUS00366_LOCUS21455</name>
</gene>
<feature type="compositionally biased region" description="Acidic residues" evidence="1">
    <location>
        <begin position="263"/>
        <end position="278"/>
    </location>
</feature>
<feature type="region of interest" description="Disordered" evidence="1">
    <location>
        <begin position="194"/>
        <end position="220"/>
    </location>
</feature>
<reference evidence="2" key="1">
    <citation type="submission" date="2021-01" db="EMBL/GenBank/DDBJ databases">
        <authorList>
            <person name="Corre E."/>
            <person name="Pelletier E."/>
            <person name="Niang G."/>
            <person name="Scheremetjew M."/>
            <person name="Finn R."/>
            <person name="Kale V."/>
            <person name="Holt S."/>
            <person name="Cochrane G."/>
            <person name="Meng A."/>
            <person name="Brown T."/>
            <person name="Cohen L."/>
        </authorList>
    </citation>
    <scope>NUCLEOTIDE SEQUENCE</scope>
    <source>
        <strain evidence="2">10249 10 AB</strain>
    </source>
</reference>
<feature type="region of interest" description="Disordered" evidence="1">
    <location>
        <begin position="1"/>
        <end position="62"/>
    </location>
</feature>
<organism evidence="2">
    <name type="scientific">Pseudo-nitzschia australis</name>
    <dbReference type="NCBI Taxonomy" id="44445"/>
    <lineage>
        <taxon>Eukaryota</taxon>
        <taxon>Sar</taxon>
        <taxon>Stramenopiles</taxon>
        <taxon>Ochrophyta</taxon>
        <taxon>Bacillariophyta</taxon>
        <taxon>Bacillariophyceae</taxon>
        <taxon>Bacillariophycidae</taxon>
        <taxon>Bacillariales</taxon>
        <taxon>Bacillariaceae</taxon>
        <taxon>Pseudo-nitzschia</taxon>
    </lineage>
</organism>
<feature type="region of interest" description="Disordered" evidence="1">
    <location>
        <begin position="239"/>
        <end position="278"/>
    </location>
</feature>
<feature type="region of interest" description="Disordered" evidence="1">
    <location>
        <begin position="146"/>
        <end position="171"/>
    </location>
</feature>
<feature type="compositionally biased region" description="Acidic residues" evidence="1">
    <location>
        <begin position="149"/>
        <end position="158"/>
    </location>
</feature>
<dbReference type="EMBL" id="HBIX01032572">
    <property type="protein sequence ID" value="CAE0728671.1"/>
    <property type="molecule type" value="Transcribed_RNA"/>
</dbReference>
<feature type="compositionally biased region" description="Basic and acidic residues" evidence="1">
    <location>
        <begin position="36"/>
        <end position="48"/>
    </location>
</feature>